<name>A0AA85JEV9_TRIRE</name>
<dbReference type="InterPro" id="IPR050672">
    <property type="entry name" value="FBXO45-Fsn/SPSB_families"/>
</dbReference>
<evidence type="ECO:0000313" key="4">
    <source>
        <dbReference type="WBParaSite" id="TREG1_18530.1"/>
    </source>
</evidence>
<feature type="domain" description="B30.2/SPRY" evidence="2">
    <location>
        <begin position="20"/>
        <end position="212"/>
    </location>
</feature>
<accession>A0AA85JEV9</accession>
<protein>
    <recommendedName>
        <fullName evidence="2">B30.2/SPRY domain-containing protein</fullName>
    </recommendedName>
</protein>
<reference evidence="3" key="1">
    <citation type="submission" date="2022-06" db="EMBL/GenBank/DDBJ databases">
        <authorList>
            <person name="Berger JAMES D."/>
            <person name="Berger JAMES D."/>
        </authorList>
    </citation>
    <scope>NUCLEOTIDE SEQUENCE [LARGE SCALE GENOMIC DNA]</scope>
</reference>
<dbReference type="InterPro" id="IPR043136">
    <property type="entry name" value="B30.2/SPRY_sf"/>
</dbReference>
<dbReference type="PANTHER" id="PTHR12245">
    <property type="entry name" value="SPRY DOMAIN CONTAINING SOCS BOX PROTEIN"/>
    <property type="match status" value="1"/>
</dbReference>
<dbReference type="Gene3D" id="2.60.120.920">
    <property type="match status" value="1"/>
</dbReference>
<dbReference type="Pfam" id="PF00622">
    <property type="entry name" value="SPRY"/>
    <property type="match status" value="1"/>
</dbReference>
<dbReference type="InterPro" id="IPR003877">
    <property type="entry name" value="SPRY_dom"/>
</dbReference>
<dbReference type="WBParaSite" id="TREG1_18530.1">
    <property type="protein sequence ID" value="TREG1_18530.1"/>
    <property type="gene ID" value="TREG1_18530"/>
</dbReference>
<evidence type="ECO:0000256" key="1">
    <source>
        <dbReference type="ARBA" id="ARBA00022786"/>
    </source>
</evidence>
<dbReference type="GO" id="GO:0019005">
    <property type="term" value="C:SCF ubiquitin ligase complex"/>
    <property type="evidence" value="ECO:0007669"/>
    <property type="project" value="TreeGrafter"/>
</dbReference>
<proteinExistence type="predicted"/>
<dbReference type="InterPro" id="IPR035754">
    <property type="entry name" value="SPRY_SPSB3"/>
</dbReference>
<dbReference type="InterPro" id="IPR013320">
    <property type="entry name" value="ConA-like_dom_sf"/>
</dbReference>
<dbReference type="InterPro" id="IPR001870">
    <property type="entry name" value="B30.2/SPRY"/>
</dbReference>
<dbReference type="GO" id="GO:0043161">
    <property type="term" value="P:proteasome-mediated ubiquitin-dependent protein catabolic process"/>
    <property type="evidence" value="ECO:0007669"/>
    <property type="project" value="TreeGrafter"/>
</dbReference>
<reference evidence="4" key="2">
    <citation type="submission" date="2023-11" db="UniProtKB">
        <authorList>
            <consortium name="WormBaseParasite"/>
        </authorList>
    </citation>
    <scope>IDENTIFICATION</scope>
</reference>
<organism evidence="3 4">
    <name type="scientific">Trichobilharzia regenti</name>
    <name type="common">Nasal bird schistosome</name>
    <dbReference type="NCBI Taxonomy" id="157069"/>
    <lineage>
        <taxon>Eukaryota</taxon>
        <taxon>Metazoa</taxon>
        <taxon>Spiralia</taxon>
        <taxon>Lophotrochozoa</taxon>
        <taxon>Platyhelminthes</taxon>
        <taxon>Trematoda</taxon>
        <taxon>Digenea</taxon>
        <taxon>Strigeidida</taxon>
        <taxon>Schistosomatoidea</taxon>
        <taxon>Schistosomatidae</taxon>
        <taxon>Trichobilharzia</taxon>
    </lineage>
</organism>
<evidence type="ECO:0000313" key="3">
    <source>
        <dbReference type="Proteomes" id="UP000050795"/>
    </source>
</evidence>
<dbReference type="CDD" id="cd12876">
    <property type="entry name" value="SPRY_SOCS3"/>
    <property type="match status" value="1"/>
</dbReference>
<dbReference type="AlphaFoldDB" id="A0AA85JEV9"/>
<keyword evidence="3" id="KW-1185">Reference proteome</keyword>
<evidence type="ECO:0000259" key="2">
    <source>
        <dbReference type="PROSITE" id="PS50188"/>
    </source>
</evidence>
<dbReference type="PANTHER" id="PTHR12245:SF5">
    <property type="entry name" value="SPRY DOMAIN-CONTAINING SOCS BOX PROTEIN 3"/>
    <property type="match status" value="1"/>
</dbReference>
<dbReference type="PROSITE" id="PS50188">
    <property type="entry name" value="B302_SPRY"/>
    <property type="match status" value="1"/>
</dbReference>
<sequence length="413" mass="47110">MLVSPRGSCSHCDPDILEFSEFHWILRCRCYENSDESLEWRWCKPESPRQSLSLSENDATVTFHPMISWGTAVVRGTTPLKYGLHYWEMKAVSPLYGTDIMIGIGRKCAKLDQYSRQFCSALGIDSYTWGLSYRGVLMHADQASPLGTCAFKRGSIIGCFLDLWHYKLYFFVDGQLDPKACFNNLPRDEYYPMVSSTSLKSGFRLIRAKSYPITLQFLTCYALYQQQYNYSNLTTLDIPSGLWEILSNTLPYSLLFNRIKQFSIEHNATQQVSCDPVSSPADSSDYFLWTSFSCSDTEEHFSSNEIDLYALDIVDQSTQDMNDETGVSVNEEASDFNAYLNIPIPSPASQNCQKRRYQAAMSASSVLDRLFTMEAKNTKRTGVSDEVSSSMINNVNESNFDNYEHKLWGEFND</sequence>
<dbReference type="SUPFAM" id="SSF49899">
    <property type="entry name" value="Concanavalin A-like lectins/glucanases"/>
    <property type="match status" value="1"/>
</dbReference>
<keyword evidence="1" id="KW-0833">Ubl conjugation pathway</keyword>
<dbReference type="Proteomes" id="UP000050795">
    <property type="component" value="Unassembled WGS sequence"/>
</dbReference>